<dbReference type="EMBL" id="NPCC01000045">
    <property type="protein sequence ID" value="PAE86887.1"/>
    <property type="molecule type" value="Genomic_DNA"/>
</dbReference>
<dbReference type="AlphaFoldDB" id="A0A268NTQ4"/>
<gene>
    <name evidence="1" type="ORF">CHH72_21410</name>
</gene>
<dbReference type="Proteomes" id="UP000216207">
    <property type="component" value="Unassembled WGS sequence"/>
</dbReference>
<protein>
    <recommendedName>
        <fullName evidence="3">Restriction endonuclease type IV Mrr domain-containing protein</fullName>
    </recommendedName>
</protein>
<comment type="caution">
    <text evidence="1">The sequence shown here is derived from an EMBL/GenBank/DDBJ whole genome shotgun (WGS) entry which is preliminary data.</text>
</comment>
<sequence length="225" mass="25701">MTSKFSGFNALDAVFEKCNKEAIEFQKVLHLNEENKIKLSGLINKIETNHFSTEKEKGDALELLTRETLKALKFFDALPNIHSSTNEIDFLCKLSAPGNIAKSKGYFRFENDFLIECKNYARPVDVTYVGKFASLLISHSKKFGILVSKKGVTGSGWSDAYGWTKKLYLKHDLLIISFTLNDFRKLTNNESFFEIIEQKKMDIINDTDISLYLQKHPAMDTPHSQ</sequence>
<dbReference type="RefSeq" id="WP_095327384.1">
    <property type="nucleotide sequence ID" value="NZ_NPCC01000045.1"/>
</dbReference>
<evidence type="ECO:0000313" key="2">
    <source>
        <dbReference type="Proteomes" id="UP000216207"/>
    </source>
</evidence>
<reference evidence="1 2" key="1">
    <citation type="submission" date="2017-07" db="EMBL/GenBank/DDBJ databases">
        <title>Isolation and whole genome analysis of endospore-forming bacteria from heroin.</title>
        <authorList>
            <person name="Kalinowski J."/>
            <person name="Ahrens B."/>
            <person name="Al-Dilaimi A."/>
            <person name="Winkler A."/>
            <person name="Wibberg D."/>
            <person name="Schleenbecker U."/>
            <person name="Ruckert C."/>
            <person name="Wolfel R."/>
            <person name="Grass G."/>
        </authorList>
    </citation>
    <scope>NUCLEOTIDE SEQUENCE [LARGE SCALE GENOMIC DNA]</scope>
    <source>
        <strain evidence="1 2">7539</strain>
    </source>
</reference>
<proteinExistence type="predicted"/>
<evidence type="ECO:0000313" key="1">
    <source>
        <dbReference type="EMBL" id="PAE86887.1"/>
    </source>
</evidence>
<name>A0A268NTQ4_SHOCL</name>
<evidence type="ECO:0008006" key="3">
    <source>
        <dbReference type="Google" id="ProtNLM"/>
    </source>
</evidence>
<organism evidence="1 2">
    <name type="scientific">Shouchella clausii</name>
    <name type="common">Alkalihalobacillus clausii</name>
    <dbReference type="NCBI Taxonomy" id="79880"/>
    <lineage>
        <taxon>Bacteria</taxon>
        <taxon>Bacillati</taxon>
        <taxon>Bacillota</taxon>
        <taxon>Bacilli</taxon>
        <taxon>Bacillales</taxon>
        <taxon>Bacillaceae</taxon>
        <taxon>Shouchella</taxon>
    </lineage>
</organism>
<accession>A0A268NTQ4</accession>